<sequence>MSIRREPIEVHPRRYYSAPHACRPRSTCADANGVQCCNDVYTSLLKSDKFKFRKRIDRMTRAREKPPATVAVRKEETLKTPLLDLSSRKPIVKGKTHRPYIGICVSARYRERTPAARPRPAPAPDKHGAVPQRVLRHAARPARALATSSVQYSNARGREKERYTKAERRREKECEPVDFDSQL</sequence>
<dbReference type="EMBL" id="BGZK01000155">
    <property type="protein sequence ID" value="GBP23958.1"/>
    <property type="molecule type" value="Genomic_DNA"/>
</dbReference>
<organism evidence="2 3">
    <name type="scientific">Eumeta variegata</name>
    <name type="common">Bagworm moth</name>
    <name type="synonym">Eumeta japonica</name>
    <dbReference type="NCBI Taxonomy" id="151549"/>
    <lineage>
        <taxon>Eukaryota</taxon>
        <taxon>Metazoa</taxon>
        <taxon>Ecdysozoa</taxon>
        <taxon>Arthropoda</taxon>
        <taxon>Hexapoda</taxon>
        <taxon>Insecta</taxon>
        <taxon>Pterygota</taxon>
        <taxon>Neoptera</taxon>
        <taxon>Endopterygota</taxon>
        <taxon>Lepidoptera</taxon>
        <taxon>Glossata</taxon>
        <taxon>Ditrysia</taxon>
        <taxon>Tineoidea</taxon>
        <taxon>Psychidae</taxon>
        <taxon>Oiketicinae</taxon>
        <taxon>Eumeta</taxon>
    </lineage>
</organism>
<proteinExistence type="predicted"/>
<gene>
    <name evidence="2" type="ORF">EVAR_17597_1</name>
</gene>
<reference evidence="2 3" key="1">
    <citation type="journal article" date="2019" name="Commun. Biol.">
        <title>The bagworm genome reveals a unique fibroin gene that provides high tensile strength.</title>
        <authorList>
            <person name="Kono N."/>
            <person name="Nakamura H."/>
            <person name="Ohtoshi R."/>
            <person name="Tomita M."/>
            <person name="Numata K."/>
            <person name="Arakawa K."/>
        </authorList>
    </citation>
    <scope>NUCLEOTIDE SEQUENCE [LARGE SCALE GENOMIC DNA]</scope>
</reference>
<evidence type="ECO:0000313" key="2">
    <source>
        <dbReference type="EMBL" id="GBP23958.1"/>
    </source>
</evidence>
<protein>
    <submittedName>
        <fullName evidence="2">Uncharacterized protein</fullName>
    </submittedName>
</protein>
<comment type="caution">
    <text evidence="2">The sequence shown here is derived from an EMBL/GenBank/DDBJ whole genome shotgun (WGS) entry which is preliminary data.</text>
</comment>
<name>A0A4C1UC68_EUMVA</name>
<evidence type="ECO:0000313" key="3">
    <source>
        <dbReference type="Proteomes" id="UP000299102"/>
    </source>
</evidence>
<evidence type="ECO:0000256" key="1">
    <source>
        <dbReference type="SAM" id="MobiDB-lite"/>
    </source>
</evidence>
<dbReference type="Proteomes" id="UP000299102">
    <property type="component" value="Unassembled WGS sequence"/>
</dbReference>
<feature type="compositionally biased region" description="Basic and acidic residues" evidence="1">
    <location>
        <begin position="156"/>
        <end position="175"/>
    </location>
</feature>
<feature type="region of interest" description="Disordered" evidence="1">
    <location>
        <begin position="136"/>
        <end position="183"/>
    </location>
</feature>
<accession>A0A4C1UC68</accession>
<keyword evidence="3" id="KW-1185">Reference proteome</keyword>
<dbReference type="AlphaFoldDB" id="A0A4C1UC68"/>